<dbReference type="Gene3D" id="1.25.10.10">
    <property type="entry name" value="Leucine-rich Repeat Variant"/>
    <property type="match status" value="1"/>
</dbReference>
<feature type="domain" description="PUM-HD" evidence="6">
    <location>
        <begin position="256"/>
        <end position="617"/>
    </location>
</feature>
<evidence type="ECO:0000256" key="5">
    <source>
        <dbReference type="SAM" id="MobiDB-lite"/>
    </source>
</evidence>
<dbReference type="InterPro" id="IPR001313">
    <property type="entry name" value="Pumilio_RNA-bd_rpt"/>
</dbReference>
<accession>A0A2G2Y4H3</accession>
<gene>
    <name evidence="7" type="ORF">T459_29053</name>
</gene>
<dbReference type="Proteomes" id="UP000222542">
    <property type="component" value="Unassembled WGS sequence"/>
</dbReference>
<dbReference type="Pfam" id="PF22493">
    <property type="entry name" value="PUF_NOP9"/>
    <property type="match status" value="1"/>
</dbReference>
<dbReference type="GO" id="GO:0010608">
    <property type="term" value="P:post-transcriptional regulation of gene expression"/>
    <property type="evidence" value="ECO:0000318"/>
    <property type="project" value="GO_Central"/>
</dbReference>
<reference evidence="7 8" key="2">
    <citation type="journal article" date="2017" name="Genome Biol.">
        <title>New reference genome sequences of hot pepper reveal the massive evolution of plant disease-resistance genes by retroduplication.</title>
        <authorList>
            <person name="Kim S."/>
            <person name="Park J."/>
            <person name="Yeom S.I."/>
            <person name="Kim Y.M."/>
            <person name="Seo E."/>
            <person name="Kim K.T."/>
            <person name="Kim M.S."/>
            <person name="Lee J.M."/>
            <person name="Cheong K."/>
            <person name="Shin H.S."/>
            <person name="Kim S.B."/>
            <person name="Han K."/>
            <person name="Lee J."/>
            <person name="Park M."/>
            <person name="Lee H.A."/>
            <person name="Lee H.Y."/>
            <person name="Lee Y."/>
            <person name="Oh S."/>
            <person name="Lee J.H."/>
            <person name="Choi E."/>
            <person name="Choi E."/>
            <person name="Lee S.E."/>
            <person name="Jeon J."/>
            <person name="Kim H."/>
            <person name="Choi G."/>
            <person name="Song H."/>
            <person name="Lee J."/>
            <person name="Lee S.C."/>
            <person name="Kwon J.K."/>
            <person name="Lee H.Y."/>
            <person name="Koo N."/>
            <person name="Hong Y."/>
            <person name="Kim R.W."/>
            <person name="Kang W.H."/>
            <person name="Huh J.H."/>
            <person name="Kang B.C."/>
            <person name="Yang T.J."/>
            <person name="Lee Y.H."/>
            <person name="Bennetzen J.L."/>
            <person name="Choi D."/>
        </authorList>
    </citation>
    <scope>NUCLEOTIDE SEQUENCE [LARGE SCALE GENOMIC DNA]</scope>
    <source>
        <strain evidence="8">cv. CM334</strain>
    </source>
</reference>
<dbReference type="EMBL" id="AYRZ02000012">
    <property type="protein sequence ID" value="PHT64628.1"/>
    <property type="molecule type" value="Genomic_DNA"/>
</dbReference>
<name>A0A2G2Y4H3_CAPAN</name>
<dbReference type="PANTHER" id="PTHR12537">
    <property type="entry name" value="RNA BINDING PROTEIN PUMILIO-RELATED"/>
    <property type="match status" value="1"/>
</dbReference>
<dbReference type="AlphaFoldDB" id="A0A2G2Y4H3"/>
<dbReference type="GO" id="GO:0005737">
    <property type="term" value="C:cytoplasm"/>
    <property type="evidence" value="ECO:0000318"/>
    <property type="project" value="GO_Central"/>
</dbReference>
<dbReference type="OMA" id="QKSEWLI"/>
<proteinExistence type="predicted"/>
<evidence type="ECO:0000256" key="4">
    <source>
        <dbReference type="PROSITE-ProRule" id="PRU00317"/>
    </source>
</evidence>
<keyword evidence="2" id="KW-0810">Translation regulation</keyword>
<dbReference type="Gramene" id="PHT64628">
    <property type="protein sequence ID" value="PHT64628"/>
    <property type="gene ID" value="T459_29053"/>
</dbReference>
<reference evidence="7 8" key="1">
    <citation type="journal article" date="2014" name="Nat. Genet.">
        <title>Genome sequence of the hot pepper provides insights into the evolution of pungency in Capsicum species.</title>
        <authorList>
            <person name="Kim S."/>
            <person name="Park M."/>
            <person name="Yeom S.I."/>
            <person name="Kim Y.M."/>
            <person name="Lee J.M."/>
            <person name="Lee H.A."/>
            <person name="Seo E."/>
            <person name="Choi J."/>
            <person name="Cheong K."/>
            <person name="Kim K.T."/>
            <person name="Jung K."/>
            <person name="Lee G.W."/>
            <person name="Oh S.K."/>
            <person name="Bae C."/>
            <person name="Kim S.B."/>
            <person name="Lee H.Y."/>
            <person name="Kim S.Y."/>
            <person name="Kim M.S."/>
            <person name="Kang B.C."/>
            <person name="Jo Y.D."/>
            <person name="Yang H.B."/>
            <person name="Jeong H.J."/>
            <person name="Kang W.H."/>
            <person name="Kwon J.K."/>
            <person name="Shin C."/>
            <person name="Lim J.Y."/>
            <person name="Park J.H."/>
            <person name="Huh J.H."/>
            <person name="Kim J.S."/>
            <person name="Kim B.D."/>
            <person name="Cohen O."/>
            <person name="Paran I."/>
            <person name="Suh M.C."/>
            <person name="Lee S.B."/>
            <person name="Kim Y.K."/>
            <person name="Shin Y."/>
            <person name="Noh S.J."/>
            <person name="Park J."/>
            <person name="Seo Y.S."/>
            <person name="Kwon S.Y."/>
            <person name="Kim H.A."/>
            <person name="Park J.M."/>
            <person name="Kim H.J."/>
            <person name="Choi S.B."/>
            <person name="Bosland P.W."/>
            <person name="Reeves G."/>
            <person name="Jo S.H."/>
            <person name="Lee B.W."/>
            <person name="Cho H.T."/>
            <person name="Choi H.S."/>
            <person name="Lee M.S."/>
            <person name="Yu Y."/>
            <person name="Do Choi Y."/>
            <person name="Park B.S."/>
            <person name="van Deynze A."/>
            <person name="Ashrafi H."/>
            <person name="Hill T."/>
            <person name="Kim W.T."/>
            <person name="Pai H.S."/>
            <person name="Ahn H.K."/>
            <person name="Yeam I."/>
            <person name="Giovannoni J.J."/>
            <person name="Rose J.K."/>
            <person name="Sorensen I."/>
            <person name="Lee S.J."/>
            <person name="Kim R.W."/>
            <person name="Choi I.Y."/>
            <person name="Choi B.S."/>
            <person name="Lim J.S."/>
            <person name="Lee Y.H."/>
            <person name="Choi D."/>
        </authorList>
    </citation>
    <scope>NUCLEOTIDE SEQUENCE [LARGE SCALE GENOMIC DNA]</scope>
    <source>
        <strain evidence="8">cv. CM334</strain>
    </source>
</reference>
<feature type="compositionally biased region" description="Basic residues" evidence="5">
    <location>
        <begin position="50"/>
        <end position="59"/>
    </location>
</feature>
<evidence type="ECO:0000256" key="1">
    <source>
        <dbReference type="ARBA" id="ARBA00022737"/>
    </source>
</evidence>
<organism evidence="7 8">
    <name type="scientific">Capsicum annuum</name>
    <name type="common">Capsicum pepper</name>
    <dbReference type="NCBI Taxonomy" id="4072"/>
    <lineage>
        <taxon>Eukaryota</taxon>
        <taxon>Viridiplantae</taxon>
        <taxon>Streptophyta</taxon>
        <taxon>Embryophyta</taxon>
        <taxon>Tracheophyta</taxon>
        <taxon>Spermatophyta</taxon>
        <taxon>Magnoliopsida</taxon>
        <taxon>eudicotyledons</taxon>
        <taxon>Gunneridae</taxon>
        <taxon>Pentapetalae</taxon>
        <taxon>asterids</taxon>
        <taxon>lamiids</taxon>
        <taxon>Solanales</taxon>
        <taxon>Solanaceae</taxon>
        <taxon>Solanoideae</taxon>
        <taxon>Capsiceae</taxon>
        <taxon>Capsicum</taxon>
    </lineage>
</organism>
<evidence type="ECO:0000256" key="2">
    <source>
        <dbReference type="ARBA" id="ARBA00022845"/>
    </source>
</evidence>
<feature type="compositionally biased region" description="Basic and acidic residues" evidence="5">
    <location>
        <begin position="22"/>
        <end position="32"/>
    </location>
</feature>
<protein>
    <recommendedName>
        <fullName evidence="6">PUM-HD domain-containing protein</fullName>
    </recommendedName>
</protein>
<comment type="caution">
    <text evidence="7">The sequence shown here is derived from an EMBL/GenBank/DDBJ whole genome shotgun (WGS) entry which is preliminary data.</text>
</comment>
<feature type="repeat" description="Pumilio" evidence="4">
    <location>
        <begin position="478"/>
        <end position="513"/>
    </location>
</feature>
<dbReference type="PROSITE" id="PS50303">
    <property type="entry name" value="PUM_HD"/>
    <property type="match status" value="1"/>
</dbReference>
<dbReference type="PROSITE" id="PS50302">
    <property type="entry name" value="PUM"/>
    <property type="match status" value="3"/>
</dbReference>
<dbReference type="Pfam" id="PF00806">
    <property type="entry name" value="PUF"/>
    <property type="match status" value="2"/>
</dbReference>
<dbReference type="SMART" id="SM00025">
    <property type="entry name" value="Pumilio"/>
    <property type="match status" value="7"/>
</dbReference>
<dbReference type="InterPro" id="IPR011989">
    <property type="entry name" value="ARM-like"/>
</dbReference>
<dbReference type="STRING" id="4072.A0A2G2Y4H3"/>
<evidence type="ECO:0000256" key="3">
    <source>
        <dbReference type="ARBA" id="ARBA00022884"/>
    </source>
</evidence>
<evidence type="ECO:0000259" key="6">
    <source>
        <dbReference type="PROSITE" id="PS50303"/>
    </source>
</evidence>
<dbReference type="PANTHER" id="PTHR12537:SF137">
    <property type="entry name" value="PUMILIO HOMOLOG 16-RELATED"/>
    <property type="match status" value="1"/>
</dbReference>
<feature type="repeat" description="Pumilio" evidence="4">
    <location>
        <begin position="548"/>
        <end position="591"/>
    </location>
</feature>
<keyword evidence="3" id="KW-0694">RNA-binding</keyword>
<dbReference type="SUPFAM" id="SSF48371">
    <property type="entry name" value="ARM repeat"/>
    <property type="match status" value="1"/>
</dbReference>
<sequence>MATEELSDDSKEWHVVKNWRNAQKEKERERRRIRDRLRRQTMSNEEREKHLARRRRNYQLRRQKVLNNSSFSTSQNYDSTTSAGYSNEEENQAIVPVSGLEVQLSDATLSQEEPADTPSTLHQVRVSCVNKCNTVIAWSLYSRLLEHSEVIGSPACDLQVAWCLEICKSPGVQRSANRLVSSNLQVMSGDFCKSPVSSTKSSQKSILDSADISKSTTNNEYGSSSTYNSMNQSIFGQKSSHNTSNNSCIGFQECADHNELPLGYNNWTNEGHSMCFNDLLNQSVAALCYSYLPNPGFDVVKLAKNPKSSRILEKLLELNNYHYKQRILNDVLDSFFEVMIDDSGHSFFLKLVEFCNDAQMEQILCTFHLRVDLFAQTAFMRHGSKAIQMLIKSLKKKPLAKYCSEIVSVKLVELMTHRTGRYVVEQCFHVLNEKQNEVLFRRVISCFKELATSESGCASLNVCINCITNPLKKELLEKIASQSGYFAHDPWGNYVVQHVLELGDEEISRKIFSQLEKQYLSLAFKRGGSHVVERCIQSGKSGMISVVDVLLSDAKTLVQLAKDPFGNYVIQKALQSTKEYREETRHQALARVLMARSSVLVNNNPGKHVIISIRNLNPVYQRVSNI</sequence>
<evidence type="ECO:0000313" key="8">
    <source>
        <dbReference type="Proteomes" id="UP000222542"/>
    </source>
</evidence>
<dbReference type="InterPro" id="IPR033133">
    <property type="entry name" value="PUM-HD"/>
</dbReference>
<dbReference type="GO" id="GO:0003729">
    <property type="term" value="F:mRNA binding"/>
    <property type="evidence" value="ECO:0000318"/>
    <property type="project" value="GO_Central"/>
</dbReference>
<dbReference type="InterPro" id="IPR016024">
    <property type="entry name" value="ARM-type_fold"/>
</dbReference>
<keyword evidence="8" id="KW-1185">Reference proteome</keyword>
<feature type="repeat" description="Pumilio" evidence="4">
    <location>
        <begin position="405"/>
        <end position="441"/>
    </location>
</feature>
<dbReference type="GO" id="GO:0006417">
    <property type="term" value="P:regulation of translation"/>
    <property type="evidence" value="ECO:0007669"/>
    <property type="project" value="UniProtKB-KW"/>
</dbReference>
<keyword evidence="1" id="KW-0677">Repeat</keyword>
<feature type="region of interest" description="Disordered" evidence="5">
    <location>
        <begin position="20"/>
        <end position="59"/>
    </location>
</feature>
<evidence type="ECO:0000313" key="7">
    <source>
        <dbReference type="EMBL" id="PHT64628.1"/>
    </source>
</evidence>